<dbReference type="PROSITE" id="PS50042">
    <property type="entry name" value="CNMP_BINDING_3"/>
    <property type="match status" value="1"/>
</dbReference>
<feature type="compositionally biased region" description="Polar residues" evidence="9">
    <location>
        <begin position="108"/>
        <end position="122"/>
    </location>
</feature>
<feature type="domain" description="Cyclic nucleotide-binding" evidence="11">
    <location>
        <begin position="587"/>
        <end position="707"/>
    </location>
</feature>
<sequence length="859" mass="98352">MSVEPVMSQPWDVLPPNATRVVSRESSERQAWSESPSDRTQLLTEVGRSSSKDPVNEMVHDDRGDKKKTRTDFQSNEGRNPEHILPNEATTGNEYKDAHLKPKIKVPDNSNGSVKPITASSQHDGEDILSREEMSRRESTNYLDLIDDSNFVPMPGIQRRESKEAVQLDEFASASDMSTVPTSAGGFWTSIKAVNILKSSVKLREKNKRRNKKVSAQRVDSFLEKFTTRRADLSNYPEDENAKSEVVEDEDDDEEEKTKTIVDPDGDFLMYWLTVVSIVVMYNLWVLIAREAWPELQEKGRITWFVIDYFCDFIYILDIVVQSRTAYLEQGLLVLDGKKLFRHYLRSWQCIVDFLSLLPTDLFYLLDTNRLHSIVRCPRFLRVYRFQFWYMKVETRTQFPNTFRVINLTHVLLLLLHWAGAAYFLICEAIGYTSETDDWVYAGPVGRNATLPHKYLASFYWSTLTLTTIGDLPAPDNEIEYFVQIVGYLVGIFIFATVVGQVGAVIENRNATRMEFERHVDHAKRYMQTNNVPRDVQLRILRWYDYTWKRGATQGRGDVNSLGLLPDKHRTELALHVNLQTLKRVSILEVCPPEFLHDLVLKMHLCIFTPGDLVCRKGEVAREMFIISDGLLQVIDKSGRVLATLKSGDYFGEIGILDLEGTSNRRMADVLSVGFSELFSLSKDDILGVLKDYPSVKTVIEKEARRRLKTQSMKKEQSDDHDNKNATDVEEDIDRVSISSEMSSFNSPMENGKDSTKQGSQQGNQTKRHRASIISAPNVPVKKRKASIHSGPPDVAMKEIMSMVEKVVSEKINSFAENARLLKETNVDIRERFRLLQNENESKTAKIQALEKRIKELEN</sequence>
<feature type="compositionally biased region" description="Basic and acidic residues" evidence="9">
    <location>
        <begin position="50"/>
        <end position="65"/>
    </location>
</feature>
<evidence type="ECO:0000256" key="1">
    <source>
        <dbReference type="ARBA" id="ARBA00004141"/>
    </source>
</evidence>
<dbReference type="CDD" id="cd00038">
    <property type="entry name" value="CAP_ED"/>
    <property type="match status" value="1"/>
</dbReference>
<keyword evidence="7" id="KW-1071">Ligand-gated ion channel</keyword>
<dbReference type="PANTHER" id="PTHR45638">
    <property type="entry name" value="CYCLIC NUCLEOTIDE-GATED CATION CHANNEL SUBUNIT A"/>
    <property type="match status" value="1"/>
</dbReference>
<evidence type="ECO:0000256" key="5">
    <source>
        <dbReference type="ARBA" id="ARBA00023065"/>
    </source>
</evidence>
<feature type="compositionally biased region" description="Polar residues" evidence="9">
    <location>
        <begin position="29"/>
        <end position="49"/>
    </location>
</feature>
<dbReference type="InterPro" id="IPR018490">
    <property type="entry name" value="cNMP-bd_dom_sf"/>
</dbReference>
<feature type="transmembrane region" description="Helical" evidence="10">
    <location>
        <begin position="481"/>
        <end position="506"/>
    </location>
</feature>
<dbReference type="RefSeq" id="XP_011684211.2">
    <property type="nucleotide sequence ID" value="XM_011685909.2"/>
</dbReference>
<evidence type="ECO:0000256" key="8">
    <source>
        <dbReference type="ARBA" id="ARBA00023303"/>
    </source>
</evidence>
<feature type="region of interest" description="Disordered" evidence="9">
    <location>
        <begin position="1"/>
        <end position="127"/>
    </location>
</feature>
<dbReference type="PANTHER" id="PTHR45638:SF7">
    <property type="entry name" value="CYCLIC NUCLEOTIDE-GATED ION CHANNEL-LIKE, ISOFORM E"/>
    <property type="match status" value="1"/>
</dbReference>
<keyword evidence="6 10" id="KW-0472">Membrane</keyword>
<evidence type="ECO:0000256" key="3">
    <source>
        <dbReference type="ARBA" id="ARBA00022692"/>
    </source>
</evidence>
<feature type="region of interest" description="Disordered" evidence="9">
    <location>
        <begin position="707"/>
        <end position="772"/>
    </location>
</feature>
<dbReference type="InterPro" id="IPR005821">
    <property type="entry name" value="Ion_trans_dom"/>
</dbReference>
<keyword evidence="3 10" id="KW-0812">Transmembrane</keyword>
<evidence type="ECO:0000259" key="11">
    <source>
        <dbReference type="PROSITE" id="PS50042"/>
    </source>
</evidence>
<dbReference type="InterPro" id="IPR018488">
    <property type="entry name" value="cNMP-bd_CS"/>
</dbReference>
<dbReference type="Gene3D" id="2.60.120.10">
    <property type="entry name" value="Jelly Rolls"/>
    <property type="match status" value="1"/>
</dbReference>
<dbReference type="Gene3D" id="1.10.287.630">
    <property type="entry name" value="Helix hairpin bin"/>
    <property type="match status" value="1"/>
</dbReference>
<evidence type="ECO:0000313" key="13">
    <source>
        <dbReference type="Proteomes" id="UP000007110"/>
    </source>
</evidence>
<dbReference type="Proteomes" id="UP000007110">
    <property type="component" value="Unassembled WGS sequence"/>
</dbReference>
<dbReference type="SUPFAM" id="SSF81324">
    <property type="entry name" value="Voltage-gated potassium channels"/>
    <property type="match status" value="1"/>
</dbReference>
<proteinExistence type="predicted"/>
<keyword evidence="2" id="KW-0813">Transport</keyword>
<feature type="compositionally biased region" description="Polar residues" evidence="9">
    <location>
        <begin position="737"/>
        <end position="749"/>
    </location>
</feature>
<organism evidence="12 13">
    <name type="scientific">Strongylocentrotus purpuratus</name>
    <name type="common">Purple sea urchin</name>
    <dbReference type="NCBI Taxonomy" id="7668"/>
    <lineage>
        <taxon>Eukaryota</taxon>
        <taxon>Metazoa</taxon>
        <taxon>Echinodermata</taxon>
        <taxon>Eleutherozoa</taxon>
        <taxon>Echinozoa</taxon>
        <taxon>Echinoidea</taxon>
        <taxon>Euechinoidea</taxon>
        <taxon>Echinacea</taxon>
        <taxon>Camarodonta</taxon>
        <taxon>Echinidea</taxon>
        <taxon>Strongylocentrotidae</taxon>
        <taxon>Strongylocentrotus</taxon>
    </lineage>
</organism>
<comment type="subcellular location">
    <subcellularLocation>
        <location evidence="1">Membrane</location>
        <topology evidence="1">Multi-pass membrane protein</topology>
    </subcellularLocation>
</comment>
<accession>A0A7M7HQN7</accession>
<evidence type="ECO:0000313" key="12">
    <source>
        <dbReference type="EnsemblMetazoa" id="XP_011684211"/>
    </source>
</evidence>
<feature type="transmembrane region" description="Helical" evidence="10">
    <location>
        <begin position="405"/>
        <end position="426"/>
    </location>
</feature>
<keyword evidence="13" id="KW-1185">Reference proteome</keyword>
<evidence type="ECO:0000256" key="4">
    <source>
        <dbReference type="ARBA" id="ARBA00022989"/>
    </source>
</evidence>
<dbReference type="Pfam" id="PF00520">
    <property type="entry name" value="Ion_trans"/>
    <property type="match status" value="1"/>
</dbReference>
<reference evidence="12" key="2">
    <citation type="submission" date="2021-01" db="UniProtKB">
        <authorList>
            <consortium name="EnsemblMetazoa"/>
        </authorList>
    </citation>
    <scope>IDENTIFICATION</scope>
</reference>
<feature type="transmembrane region" description="Helical" evidence="10">
    <location>
        <begin position="269"/>
        <end position="290"/>
    </location>
</feature>
<dbReference type="SMART" id="SM00100">
    <property type="entry name" value="cNMP"/>
    <property type="match status" value="1"/>
</dbReference>
<dbReference type="AlphaFoldDB" id="A0A7M7HQN7"/>
<evidence type="ECO:0000256" key="7">
    <source>
        <dbReference type="ARBA" id="ARBA00023286"/>
    </source>
</evidence>
<evidence type="ECO:0000256" key="10">
    <source>
        <dbReference type="SAM" id="Phobius"/>
    </source>
</evidence>
<evidence type="ECO:0000256" key="9">
    <source>
        <dbReference type="SAM" id="MobiDB-lite"/>
    </source>
</evidence>
<dbReference type="OMA" id="QLDECCI"/>
<evidence type="ECO:0000256" key="2">
    <source>
        <dbReference type="ARBA" id="ARBA00022448"/>
    </source>
</evidence>
<dbReference type="InterPro" id="IPR050866">
    <property type="entry name" value="CNG_cation_channel"/>
</dbReference>
<dbReference type="KEGG" id="spu:583141"/>
<protein>
    <recommendedName>
        <fullName evidence="11">Cyclic nucleotide-binding domain-containing protein</fullName>
    </recommendedName>
</protein>
<evidence type="ECO:0000256" key="6">
    <source>
        <dbReference type="ARBA" id="ARBA00023136"/>
    </source>
</evidence>
<dbReference type="InParanoid" id="A0A7M7HQN7"/>
<dbReference type="InterPro" id="IPR000595">
    <property type="entry name" value="cNMP-bd_dom"/>
</dbReference>
<keyword evidence="5" id="KW-0406">Ion transport</keyword>
<reference evidence="13" key="1">
    <citation type="submission" date="2015-02" db="EMBL/GenBank/DDBJ databases">
        <title>Genome sequencing for Strongylocentrotus purpuratus.</title>
        <authorList>
            <person name="Murali S."/>
            <person name="Liu Y."/>
            <person name="Vee V."/>
            <person name="English A."/>
            <person name="Wang M."/>
            <person name="Skinner E."/>
            <person name="Han Y."/>
            <person name="Muzny D.M."/>
            <person name="Worley K.C."/>
            <person name="Gibbs R.A."/>
        </authorList>
    </citation>
    <scope>NUCLEOTIDE SEQUENCE</scope>
</reference>
<dbReference type="GeneID" id="583141"/>
<dbReference type="SUPFAM" id="SSF51206">
    <property type="entry name" value="cAMP-binding domain-like"/>
    <property type="match status" value="1"/>
</dbReference>
<dbReference type="FunFam" id="1.10.287.630:FF:000001">
    <property type="entry name" value="Cyclic nucleotide-gated channel alpha 3"/>
    <property type="match status" value="1"/>
</dbReference>
<name>A0A7M7HQN7_STRPU</name>
<dbReference type="Pfam" id="PF00027">
    <property type="entry name" value="cNMP_binding"/>
    <property type="match status" value="1"/>
</dbReference>
<keyword evidence="8" id="KW-0407">Ion channel</keyword>
<feature type="region of interest" description="Disordered" evidence="9">
    <location>
        <begin position="237"/>
        <end position="258"/>
    </location>
</feature>
<dbReference type="OrthoDB" id="421226at2759"/>
<dbReference type="GO" id="GO:0016020">
    <property type="term" value="C:membrane"/>
    <property type="evidence" value="ECO:0007669"/>
    <property type="project" value="UniProtKB-SubCell"/>
</dbReference>
<dbReference type="PROSITE" id="PS00888">
    <property type="entry name" value="CNMP_BINDING_1"/>
    <property type="match status" value="1"/>
</dbReference>
<dbReference type="InterPro" id="IPR014710">
    <property type="entry name" value="RmlC-like_jellyroll"/>
</dbReference>
<feature type="compositionally biased region" description="Basic and acidic residues" evidence="9">
    <location>
        <begin position="713"/>
        <end position="727"/>
    </location>
</feature>
<dbReference type="Gene3D" id="1.10.287.70">
    <property type="match status" value="1"/>
</dbReference>
<dbReference type="EnsemblMetazoa" id="XM_011685909">
    <property type="protein sequence ID" value="XP_011684211"/>
    <property type="gene ID" value="LOC583141"/>
</dbReference>
<keyword evidence="4 10" id="KW-1133">Transmembrane helix</keyword>
<dbReference type="GO" id="GO:0005221">
    <property type="term" value="F:intracellularly cyclic nucleotide-activated monoatomic cation channel activity"/>
    <property type="evidence" value="ECO:0007669"/>
    <property type="project" value="InterPro"/>
</dbReference>